<evidence type="ECO:0000256" key="1">
    <source>
        <dbReference type="SAM" id="MobiDB-lite"/>
    </source>
</evidence>
<feature type="transmembrane region" description="Helical" evidence="2">
    <location>
        <begin position="167"/>
        <end position="184"/>
    </location>
</feature>
<gene>
    <name evidence="3" type="ORF">LY90DRAFT_669573</name>
</gene>
<feature type="compositionally biased region" description="Low complexity" evidence="1">
    <location>
        <begin position="352"/>
        <end position="363"/>
    </location>
</feature>
<dbReference type="PANTHER" id="PTHR39470:SF1">
    <property type="entry name" value="CHORISMATE SYNTHASE PROTEIN"/>
    <property type="match status" value="1"/>
</dbReference>
<keyword evidence="2" id="KW-0812">Transmembrane</keyword>
<keyword evidence="2" id="KW-0472">Membrane</keyword>
<keyword evidence="2" id="KW-1133">Transmembrane helix</keyword>
<feature type="transmembrane region" description="Helical" evidence="2">
    <location>
        <begin position="44"/>
        <end position="63"/>
    </location>
</feature>
<dbReference type="STRING" id="1754190.A0A1Y2D9J0"/>
<dbReference type="PANTHER" id="PTHR39470">
    <property type="entry name" value="CHROMOSOME 10, WHOLE GENOME SHOTGUN SEQUENCE"/>
    <property type="match status" value="1"/>
</dbReference>
<sequence length="378" mass="43967">MFTDILINTFLMAGLPFLLNIYLRNKNRKPEDRIERPKTKIDKIASLALIIGIIYEIISFIYFKPPSIFKTLNIPSTAPNWLFQNHYREYLVDKYGQEFASFDPDNIRPNQLTDNLEEIREFAHLFNQLKDLDNRATYLKYGEVAYTQCTWCESDGDYLLFTLSRSSLKYIYILALLGAVTSTTRKNIWRFWSVVLVVSVALIEIFMYLTPQEGNILKTSLFETIKNNRHGLFIGIMALVWLFDRSDEKTEEEITQEAINRLVAMVNRLQAIELCNVSTLTENTLRKIYMDYYEKKEVEKSVIFSSPEYNDVRLQVIAKYNLEKMIEESNQMSEDMLNSYRKLTNKEIPQKNNNNNSSGGNNNNKKEETATTAGTNAA</sequence>
<evidence type="ECO:0000313" key="3">
    <source>
        <dbReference type="EMBL" id="ORY55786.1"/>
    </source>
</evidence>
<proteinExistence type="predicted"/>
<feature type="region of interest" description="Disordered" evidence="1">
    <location>
        <begin position="346"/>
        <end position="378"/>
    </location>
</feature>
<feature type="transmembrane region" description="Helical" evidence="2">
    <location>
        <begin position="191"/>
        <end position="209"/>
    </location>
</feature>
<name>A0A1Y2D9J0_9FUNG</name>
<comment type="caution">
    <text evidence="3">The sequence shown here is derived from an EMBL/GenBank/DDBJ whole genome shotgun (WGS) entry which is preliminary data.</text>
</comment>
<keyword evidence="4" id="KW-1185">Reference proteome</keyword>
<organism evidence="3 4">
    <name type="scientific">Neocallimastix californiae</name>
    <dbReference type="NCBI Taxonomy" id="1754190"/>
    <lineage>
        <taxon>Eukaryota</taxon>
        <taxon>Fungi</taxon>
        <taxon>Fungi incertae sedis</taxon>
        <taxon>Chytridiomycota</taxon>
        <taxon>Chytridiomycota incertae sedis</taxon>
        <taxon>Neocallimastigomycetes</taxon>
        <taxon>Neocallimastigales</taxon>
        <taxon>Neocallimastigaceae</taxon>
        <taxon>Neocallimastix</taxon>
    </lineage>
</organism>
<evidence type="ECO:0000313" key="4">
    <source>
        <dbReference type="Proteomes" id="UP000193920"/>
    </source>
</evidence>
<protein>
    <submittedName>
        <fullName evidence="3">Uncharacterized protein</fullName>
    </submittedName>
</protein>
<feature type="transmembrane region" description="Helical" evidence="2">
    <location>
        <begin position="6"/>
        <end position="23"/>
    </location>
</feature>
<dbReference type="AlphaFoldDB" id="A0A1Y2D9J0"/>
<reference evidence="3 4" key="1">
    <citation type="submission" date="2016-08" db="EMBL/GenBank/DDBJ databases">
        <title>A Parts List for Fungal Cellulosomes Revealed by Comparative Genomics.</title>
        <authorList>
            <consortium name="DOE Joint Genome Institute"/>
            <person name="Haitjema C.H."/>
            <person name="Gilmore S.P."/>
            <person name="Henske J.K."/>
            <person name="Solomon K.V."/>
            <person name="De Groot R."/>
            <person name="Kuo A."/>
            <person name="Mondo S.J."/>
            <person name="Salamov A.A."/>
            <person name="Labutti K."/>
            <person name="Zhao Z."/>
            <person name="Chiniquy J."/>
            <person name="Barry K."/>
            <person name="Brewer H.M."/>
            <person name="Purvine S.O."/>
            <person name="Wright A.T."/>
            <person name="Boxma B."/>
            <person name="Van Alen T."/>
            <person name="Hackstein J.H."/>
            <person name="Baker S.E."/>
            <person name="Grigoriev I.V."/>
            <person name="O'Malley M.A."/>
        </authorList>
    </citation>
    <scope>NUCLEOTIDE SEQUENCE [LARGE SCALE GENOMIC DNA]</scope>
    <source>
        <strain evidence="3 4">G1</strain>
    </source>
</reference>
<dbReference type="Proteomes" id="UP000193920">
    <property type="component" value="Unassembled WGS sequence"/>
</dbReference>
<dbReference type="OrthoDB" id="4218123at2759"/>
<evidence type="ECO:0000256" key="2">
    <source>
        <dbReference type="SAM" id="Phobius"/>
    </source>
</evidence>
<dbReference type="EMBL" id="MCOG01000076">
    <property type="protein sequence ID" value="ORY55786.1"/>
    <property type="molecule type" value="Genomic_DNA"/>
</dbReference>
<accession>A0A1Y2D9J0</accession>